<feature type="transmembrane region" description="Helical" evidence="6">
    <location>
        <begin position="311"/>
        <end position="332"/>
    </location>
</feature>
<dbReference type="Proteomes" id="UP000062833">
    <property type="component" value="Chromosome"/>
</dbReference>
<evidence type="ECO:0000256" key="6">
    <source>
        <dbReference type="SAM" id="Phobius"/>
    </source>
</evidence>
<dbReference type="EMBL" id="CP012677">
    <property type="protein sequence ID" value="ALE93928.1"/>
    <property type="molecule type" value="Genomic_DNA"/>
</dbReference>
<dbReference type="PANTHER" id="PTHR30250:SF11">
    <property type="entry name" value="O-ANTIGEN TRANSPORTER-RELATED"/>
    <property type="match status" value="1"/>
</dbReference>
<feature type="transmembrane region" description="Helical" evidence="6">
    <location>
        <begin position="352"/>
        <end position="374"/>
    </location>
</feature>
<dbReference type="Pfam" id="PF01943">
    <property type="entry name" value="Polysacc_synt"/>
    <property type="match status" value="1"/>
</dbReference>
<evidence type="ECO:0000313" key="7">
    <source>
        <dbReference type="EMBL" id="ALE93928.1"/>
    </source>
</evidence>
<keyword evidence="5 6" id="KW-0472">Membrane</keyword>
<comment type="subcellular location">
    <subcellularLocation>
        <location evidence="1">Cell membrane</location>
        <topology evidence="1">Multi-pass membrane protein</topology>
    </subcellularLocation>
</comment>
<dbReference type="InterPro" id="IPR002797">
    <property type="entry name" value="Polysacc_synth"/>
</dbReference>
<organism evidence="7 8">
    <name type="scientific">Arthrobacter alpinus</name>
    <dbReference type="NCBI Taxonomy" id="656366"/>
    <lineage>
        <taxon>Bacteria</taxon>
        <taxon>Bacillati</taxon>
        <taxon>Actinomycetota</taxon>
        <taxon>Actinomycetes</taxon>
        <taxon>Micrococcales</taxon>
        <taxon>Micrococcaceae</taxon>
        <taxon>Arthrobacter</taxon>
    </lineage>
</organism>
<feature type="transmembrane region" description="Helical" evidence="6">
    <location>
        <begin position="48"/>
        <end position="67"/>
    </location>
</feature>
<evidence type="ECO:0000313" key="8">
    <source>
        <dbReference type="Proteomes" id="UP000062833"/>
    </source>
</evidence>
<evidence type="ECO:0000256" key="4">
    <source>
        <dbReference type="ARBA" id="ARBA00022989"/>
    </source>
</evidence>
<feature type="transmembrane region" description="Helical" evidence="6">
    <location>
        <begin position="187"/>
        <end position="208"/>
    </location>
</feature>
<keyword evidence="3 6" id="KW-0812">Transmembrane</keyword>
<dbReference type="AlphaFoldDB" id="A0A0M4QSJ6"/>
<dbReference type="PATRIC" id="fig|656366.3.peg.629"/>
<gene>
    <name evidence="7" type="ORF">AOC05_02840</name>
</gene>
<dbReference type="InterPro" id="IPR050833">
    <property type="entry name" value="Poly_Biosynth_Transport"/>
</dbReference>
<feature type="transmembrane region" description="Helical" evidence="6">
    <location>
        <begin position="386"/>
        <end position="406"/>
    </location>
</feature>
<keyword evidence="2" id="KW-1003">Cell membrane</keyword>
<accession>A0A0M4QSJ6</accession>
<evidence type="ECO:0000256" key="2">
    <source>
        <dbReference type="ARBA" id="ARBA00022475"/>
    </source>
</evidence>
<evidence type="ECO:0000256" key="5">
    <source>
        <dbReference type="ARBA" id="ARBA00023136"/>
    </source>
</evidence>
<feature type="transmembrane region" description="Helical" evidence="6">
    <location>
        <begin position="156"/>
        <end position="181"/>
    </location>
</feature>
<name>A0A0M4QSJ6_9MICC</name>
<feature type="transmembrane region" description="Helical" evidence="6">
    <location>
        <begin position="88"/>
        <end position="112"/>
    </location>
</feature>
<feature type="transmembrane region" description="Helical" evidence="6">
    <location>
        <begin position="132"/>
        <end position="149"/>
    </location>
</feature>
<feature type="transmembrane region" description="Helical" evidence="6">
    <location>
        <begin position="12"/>
        <end position="36"/>
    </location>
</feature>
<keyword evidence="4 6" id="KW-1133">Transmembrane helix</keyword>
<dbReference type="PANTHER" id="PTHR30250">
    <property type="entry name" value="PST FAMILY PREDICTED COLANIC ACID TRANSPORTER"/>
    <property type="match status" value="1"/>
</dbReference>
<feature type="transmembrane region" description="Helical" evidence="6">
    <location>
        <begin position="468"/>
        <end position="486"/>
    </location>
</feature>
<evidence type="ECO:0000256" key="1">
    <source>
        <dbReference type="ARBA" id="ARBA00004651"/>
    </source>
</evidence>
<feature type="transmembrane region" description="Helical" evidence="6">
    <location>
        <begin position="443"/>
        <end position="462"/>
    </location>
</feature>
<dbReference type="KEGG" id="aaq:AOC05_02840"/>
<proteinExistence type="predicted"/>
<keyword evidence="8" id="KW-1185">Reference proteome</keyword>
<dbReference type="GO" id="GO:0005886">
    <property type="term" value="C:plasma membrane"/>
    <property type="evidence" value="ECO:0007669"/>
    <property type="project" value="UniProtKB-SubCell"/>
</dbReference>
<feature type="transmembrane region" description="Helical" evidence="6">
    <location>
        <begin position="251"/>
        <end position="271"/>
    </location>
</feature>
<reference evidence="8" key="1">
    <citation type="submission" date="2015-09" db="EMBL/GenBank/DDBJ databases">
        <title>Complete genome of Arthrobacter alpinus strain R3.8.</title>
        <authorList>
            <person name="See-Too W.S."/>
            <person name="Chan K.G."/>
        </authorList>
    </citation>
    <scope>NUCLEOTIDE SEQUENCE [LARGE SCALE GENOMIC DNA]</scope>
    <source>
        <strain evidence="8">R3.8</strain>
    </source>
</reference>
<evidence type="ECO:0000256" key="3">
    <source>
        <dbReference type="ARBA" id="ARBA00022692"/>
    </source>
</evidence>
<protein>
    <submittedName>
        <fullName evidence="7">Uncharacterized protein</fullName>
    </submittedName>
</protein>
<sequence length="514" mass="54472">MSAVQGTELKQAARGGLVSIVGAGISAVMGFALTFVLARSFGESGSGVVLQTVAVFTISLGLARTGMDTAGVWILPRLVLTDRSKIRGATTALLVPTVIVGMVLALLLYFITPLVDTSSDGYGQQLVQAIQATSWFLPCGAVVMVALAATRGLGNIVPYTVIGSVGLPALRPILVLGVAAIGGTAVLASVAWAAPAALAMIVALFVLWRRIRAQERVHGIPGGWWPDKDTHAKIWKFSLPRWYSSGIEQSIIWFDVVLVGAIAGASAAGIYGAASRFVSAGLIISTAMRMVVSPQFSALLSEEKTARVQELYTTTVTWIVMLGVPIYGIFMFFSPTVMGWLGPGFEAGAPSLVVLCFGAIAFLIAGNVDALLMMSGRSGWMAFNKSVVLAINIAGNLILVPIWGIMGAAVSWAFSLLLDSFLASVETRIFLGIKFGFSRTAYAFFIAVCSVVPISLTVIHFIGRSTLGVFVAGVGAMVILGIWCWLDRRRLRLSELKVFSRKGNKPSNNTPVFD</sequence>
<feature type="transmembrane region" description="Helical" evidence="6">
    <location>
        <begin position="277"/>
        <end position="299"/>
    </location>
</feature>